<dbReference type="EMBL" id="CAJPDQ010000015">
    <property type="protein sequence ID" value="CAF9920064.1"/>
    <property type="molecule type" value="Genomic_DNA"/>
</dbReference>
<dbReference type="AlphaFoldDB" id="A0A8H3INE1"/>
<name>A0A8H3INE1_9LECA</name>
<reference evidence="2" key="1">
    <citation type="submission" date="2021-03" db="EMBL/GenBank/DDBJ databases">
        <authorList>
            <person name="Tagirdzhanova G."/>
        </authorList>
    </citation>
    <scope>NUCLEOTIDE SEQUENCE</scope>
</reference>
<evidence type="ECO:0000313" key="2">
    <source>
        <dbReference type="EMBL" id="CAF9920064.1"/>
    </source>
</evidence>
<feature type="region of interest" description="Disordered" evidence="1">
    <location>
        <begin position="285"/>
        <end position="324"/>
    </location>
</feature>
<proteinExistence type="predicted"/>
<keyword evidence="3" id="KW-1185">Reference proteome</keyword>
<protein>
    <recommendedName>
        <fullName evidence="4">F-box domain-containing protein</fullName>
    </recommendedName>
</protein>
<accession>A0A8H3INE1</accession>
<gene>
    <name evidence="2" type="ORF">GOMPHAMPRED_001968</name>
</gene>
<evidence type="ECO:0000256" key="1">
    <source>
        <dbReference type="SAM" id="MobiDB-lite"/>
    </source>
</evidence>
<organism evidence="2 3">
    <name type="scientific">Gomphillus americanus</name>
    <dbReference type="NCBI Taxonomy" id="1940652"/>
    <lineage>
        <taxon>Eukaryota</taxon>
        <taxon>Fungi</taxon>
        <taxon>Dikarya</taxon>
        <taxon>Ascomycota</taxon>
        <taxon>Pezizomycotina</taxon>
        <taxon>Lecanoromycetes</taxon>
        <taxon>OSLEUM clade</taxon>
        <taxon>Ostropomycetidae</taxon>
        <taxon>Ostropales</taxon>
        <taxon>Graphidaceae</taxon>
        <taxon>Gomphilloideae</taxon>
        <taxon>Gomphillus</taxon>
    </lineage>
</organism>
<dbReference type="Proteomes" id="UP000664169">
    <property type="component" value="Unassembled WGS sequence"/>
</dbReference>
<evidence type="ECO:0008006" key="4">
    <source>
        <dbReference type="Google" id="ProtNLM"/>
    </source>
</evidence>
<dbReference type="OrthoDB" id="5290791at2759"/>
<sequence length="324" mass="36095">MISNEDTVNITDLIGQFPIFSSLIKYLDLWDLIQLSRTSAAIRYLCHRFKDDEVFEGTKHISGTNIRKSLRIGQHKTTTWKLYKSLAQKRCRELDHTRGIAPLGCKLCSKPVCFACIVKHSFDKHESTFLLRGRALCNQCFNAGNPHSEHIGVQGSVPLKMSYAETGLCVCTSLDGVLCSDCKKKHNQDSLYVFRSICAGTGCGQPLDGDATGARVCLWCNSILPTASQKQQYETSHGFSSMRDDLIPVRGSTRMSVIRRITSAALHGSIHRTSLLDSNETRDATIGSSLEPLPPPNDAEIPEYSQYPTDRVPDYRPPQVQVQE</sequence>
<comment type="caution">
    <text evidence="2">The sequence shown here is derived from an EMBL/GenBank/DDBJ whole genome shotgun (WGS) entry which is preliminary data.</text>
</comment>
<evidence type="ECO:0000313" key="3">
    <source>
        <dbReference type="Proteomes" id="UP000664169"/>
    </source>
</evidence>